<proteinExistence type="predicted"/>
<accession>A0A4R8UBV6</accession>
<protein>
    <submittedName>
        <fullName evidence="1">Uncharacterized protein</fullName>
    </submittedName>
</protein>
<keyword evidence="2" id="KW-1185">Reference proteome</keyword>
<dbReference type="RefSeq" id="WP_134493158.1">
    <property type="nucleotide sequence ID" value="NZ_SOEZ01000079.1"/>
</dbReference>
<name>A0A4R8UBV6_9MICO</name>
<dbReference type="Proteomes" id="UP000297866">
    <property type="component" value="Unassembled WGS sequence"/>
</dbReference>
<dbReference type="AlphaFoldDB" id="A0A4R8UBV6"/>
<evidence type="ECO:0000313" key="1">
    <source>
        <dbReference type="EMBL" id="TFB46510.1"/>
    </source>
</evidence>
<organism evidence="1 2">
    <name type="scientific">Cryobacterium tagatosivorans</name>
    <dbReference type="NCBI Taxonomy" id="1259199"/>
    <lineage>
        <taxon>Bacteria</taxon>
        <taxon>Bacillati</taxon>
        <taxon>Actinomycetota</taxon>
        <taxon>Actinomycetes</taxon>
        <taxon>Micrococcales</taxon>
        <taxon>Microbacteriaceae</taxon>
        <taxon>Cryobacterium</taxon>
    </lineage>
</organism>
<gene>
    <name evidence="1" type="ORF">E3O23_17130</name>
</gene>
<evidence type="ECO:0000313" key="2">
    <source>
        <dbReference type="Proteomes" id="UP000297866"/>
    </source>
</evidence>
<sequence length="101" mass="11097">MSATHDTHKVGATVEKALDSALWRLKSGEIRLEDLTPALMGFYSIGHTDGMAVMAHELQQCAADRDRFYNAAFNPRQPIIIGPSHVELDATRRAIYNGGAE</sequence>
<dbReference type="EMBL" id="SOEZ01000079">
    <property type="protein sequence ID" value="TFB46510.1"/>
    <property type="molecule type" value="Genomic_DNA"/>
</dbReference>
<reference evidence="1 2" key="1">
    <citation type="submission" date="2019-03" db="EMBL/GenBank/DDBJ databases">
        <title>Genomics of glacier-inhabiting Cryobacterium strains.</title>
        <authorList>
            <person name="Liu Q."/>
            <person name="Xin Y.-H."/>
        </authorList>
    </citation>
    <scope>NUCLEOTIDE SEQUENCE [LARGE SCALE GENOMIC DNA]</scope>
    <source>
        <strain evidence="1 2">Sr47</strain>
    </source>
</reference>
<dbReference type="OrthoDB" id="5125356at2"/>
<comment type="caution">
    <text evidence="1">The sequence shown here is derived from an EMBL/GenBank/DDBJ whole genome shotgun (WGS) entry which is preliminary data.</text>
</comment>